<feature type="region of interest" description="Disordered" evidence="7">
    <location>
        <begin position="1"/>
        <end position="21"/>
    </location>
</feature>
<dbReference type="UniPathway" id="UPA00060">
    <property type="reaction ID" value="UER00138"/>
</dbReference>
<dbReference type="AlphaFoldDB" id="A0A1M7KZB7"/>
<dbReference type="PANTHER" id="PTHR20858:SF17">
    <property type="entry name" value="HYDROXYMETHYLPYRIMIDINE_PHOSPHOMETHYLPYRIMIDINE KINASE THI20-RELATED"/>
    <property type="match status" value="1"/>
</dbReference>
<dbReference type="Gene3D" id="3.40.1190.20">
    <property type="match status" value="1"/>
</dbReference>
<sequence>MSASASIPHTLTIAGSDPSGGAGLQGDIKTLSALGTYATNVITAVIAQNTRGVREVHPVSAEAIRMQLDHLLDDVRIDAVKIGMVSSREVAETLRDALEARRPRWIVLDPVMVAKSGDILVDAAGISAVRDVLVPLADVITPNLPEAAVLLDMEPPTTPDAMEAMLPALKALSAPYVLLKGGHLAGDKCPDLLATPQGDRWLPAPRIDTDNLHGTGCALSSAITAQLAHLPAGASHEDIVQAISSAKRWLHEALDASQQLRVGQGRGPVHHFHAWW</sequence>
<dbReference type="PANTHER" id="PTHR20858">
    <property type="entry name" value="PHOSPHOMETHYLPYRIMIDINE KINASE"/>
    <property type="match status" value="1"/>
</dbReference>
<accession>A0A1M7KZB7</accession>
<dbReference type="EMBL" id="BJXU01000023">
    <property type="protein sequence ID" value="GEN22731.1"/>
    <property type="molecule type" value="Genomic_DNA"/>
</dbReference>
<dbReference type="GO" id="GO:0009228">
    <property type="term" value="P:thiamine biosynthetic process"/>
    <property type="evidence" value="ECO:0007669"/>
    <property type="project" value="InterPro"/>
</dbReference>
<evidence type="ECO:0000313" key="10">
    <source>
        <dbReference type="EMBL" id="SHM70932.1"/>
    </source>
</evidence>
<evidence type="ECO:0000256" key="2">
    <source>
        <dbReference type="ARBA" id="ARBA00012135"/>
    </source>
</evidence>
<evidence type="ECO:0000313" key="9">
    <source>
        <dbReference type="EMBL" id="GEN22731.1"/>
    </source>
</evidence>
<dbReference type="GO" id="GO:0009229">
    <property type="term" value="P:thiamine diphosphate biosynthetic process"/>
    <property type="evidence" value="ECO:0007669"/>
    <property type="project" value="UniProtKB-UniPathway"/>
</dbReference>
<reference evidence="10 11" key="1">
    <citation type="submission" date="2016-11" db="EMBL/GenBank/DDBJ databases">
        <authorList>
            <person name="Jaros S."/>
            <person name="Januszkiewicz K."/>
            <person name="Wedrychowicz H."/>
        </authorList>
    </citation>
    <scope>NUCLEOTIDE SEQUENCE [LARGE SCALE GENOMIC DNA]</scope>
    <source>
        <strain evidence="10 11">DSM 4740</strain>
    </source>
</reference>
<evidence type="ECO:0000256" key="4">
    <source>
        <dbReference type="ARBA" id="ARBA00022741"/>
    </source>
</evidence>
<keyword evidence="6" id="KW-0067">ATP-binding</keyword>
<dbReference type="STRING" id="44933.SAMN05660971_03673"/>
<gene>
    <name evidence="9" type="ORF">HCU01_06800</name>
    <name evidence="10" type="ORF">SAMN05660971_03673</name>
</gene>
<evidence type="ECO:0000256" key="6">
    <source>
        <dbReference type="ARBA" id="ARBA00022840"/>
    </source>
</evidence>
<keyword evidence="3" id="KW-0808">Transferase</keyword>
<dbReference type="InterPro" id="IPR029056">
    <property type="entry name" value="Ribokinase-like"/>
</dbReference>
<evidence type="ECO:0000256" key="3">
    <source>
        <dbReference type="ARBA" id="ARBA00022679"/>
    </source>
</evidence>
<reference evidence="9 12" key="2">
    <citation type="submission" date="2019-07" db="EMBL/GenBank/DDBJ databases">
        <title>Whole genome shotgun sequence of Halomonas cupida NBRC 102219.</title>
        <authorList>
            <person name="Hosoyama A."/>
            <person name="Uohara A."/>
            <person name="Ohji S."/>
            <person name="Ichikawa N."/>
        </authorList>
    </citation>
    <scope>NUCLEOTIDE SEQUENCE [LARGE SCALE GENOMIC DNA]</scope>
    <source>
        <strain evidence="9 12">NBRC 102219</strain>
    </source>
</reference>
<dbReference type="EMBL" id="FRCA01000011">
    <property type="protein sequence ID" value="SHM70932.1"/>
    <property type="molecule type" value="Genomic_DNA"/>
</dbReference>
<dbReference type="Proteomes" id="UP000321726">
    <property type="component" value="Unassembled WGS sequence"/>
</dbReference>
<dbReference type="CDD" id="cd01169">
    <property type="entry name" value="HMPP_kinase"/>
    <property type="match status" value="1"/>
</dbReference>
<dbReference type="SUPFAM" id="SSF53613">
    <property type="entry name" value="Ribokinase-like"/>
    <property type="match status" value="1"/>
</dbReference>
<dbReference type="Proteomes" id="UP000184123">
    <property type="component" value="Unassembled WGS sequence"/>
</dbReference>
<organism evidence="10 11">
    <name type="scientific">Halomonas cupida</name>
    <dbReference type="NCBI Taxonomy" id="44933"/>
    <lineage>
        <taxon>Bacteria</taxon>
        <taxon>Pseudomonadati</taxon>
        <taxon>Pseudomonadota</taxon>
        <taxon>Gammaproteobacteria</taxon>
        <taxon>Oceanospirillales</taxon>
        <taxon>Halomonadaceae</taxon>
        <taxon>Halomonas</taxon>
    </lineage>
</organism>
<dbReference type="Pfam" id="PF08543">
    <property type="entry name" value="Phos_pyr_kin"/>
    <property type="match status" value="1"/>
</dbReference>
<dbReference type="FunFam" id="3.40.1190.20:FF:000003">
    <property type="entry name" value="Phosphomethylpyrimidine kinase ThiD"/>
    <property type="match status" value="1"/>
</dbReference>
<evidence type="ECO:0000256" key="1">
    <source>
        <dbReference type="ARBA" id="ARBA00004948"/>
    </source>
</evidence>
<evidence type="ECO:0000259" key="8">
    <source>
        <dbReference type="Pfam" id="PF08543"/>
    </source>
</evidence>
<proteinExistence type="predicted"/>
<dbReference type="InterPro" id="IPR004399">
    <property type="entry name" value="HMP/HMP-P_kinase_dom"/>
</dbReference>
<dbReference type="RefSeq" id="WP_073436665.1">
    <property type="nucleotide sequence ID" value="NZ_BJXU01000023.1"/>
</dbReference>
<comment type="pathway">
    <text evidence="1">Cofactor biosynthesis; thiamine diphosphate biosynthesis.</text>
</comment>
<dbReference type="GO" id="GO:0005524">
    <property type="term" value="F:ATP binding"/>
    <property type="evidence" value="ECO:0007669"/>
    <property type="project" value="UniProtKB-KW"/>
</dbReference>
<feature type="domain" description="Pyridoxamine kinase/Phosphomethylpyrimidine kinase" evidence="8">
    <location>
        <begin position="17"/>
        <end position="270"/>
    </location>
</feature>
<evidence type="ECO:0000313" key="11">
    <source>
        <dbReference type="Proteomes" id="UP000184123"/>
    </source>
</evidence>
<dbReference type="OrthoDB" id="9810880at2"/>
<keyword evidence="12" id="KW-1185">Reference proteome</keyword>
<dbReference type="InterPro" id="IPR013749">
    <property type="entry name" value="PM/HMP-P_kinase-1"/>
</dbReference>
<evidence type="ECO:0000256" key="7">
    <source>
        <dbReference type="SAM" id="MobiDB-lite"/>
    </source>
</evidence>
<dbReference type="GO" id="GO:0005829">
    <property type="term" value="C:cytosol"/>
    <property type="evidence" value="ECO:0007669"/>
    <property type="project" value="TreeGrafter"/>
</dbReference>
<keyword evidence="5 10" id="KW-0418">Kinase</keyword>
<evidence type="ECO:0000313" key="12">
    <source>
        <dbReference type="Proteomes" id="UP000321726"/>
    </source>
</evidence>
<dbReference type="EC" id="2.7.1.49" evidence="2"/>
<evidence type="ECO:0000256" key="5">
    <source>
        <dbReference type="ARBA" id="ARBA00022777"/>
    </source>
</evidence>
<dbReference type="GO" id="GO:0008902">
    <property type="term" value="F:hydroxymethylpyrimidine kinase activity"/>
    <property type="evidence" value="ECO:0007669"/>
    <property type="project" value="UniProtKB-EC"/>
</dbReference>
<protein>
    <recommendedName>
        <fullName evidence="2">hydroxymethylpyrimidine kinase</fullName>
        <ecNumber evidence="2">2.7.1.49</ecNumber>
    </recommendedName>
</protein>
<dbReference type="NCBIfam" id="TIGR00097">
    <property type="entry name" value="HMP-P_kinase"/>
    <property type="match status" value="1"/>
</dbReference>
<name>A0A1M7KZB7_9GAMM</name>
<dbReference type="GO" id="GO:0008972">
    <property type="term" value="F:phosphomethylpyrimidine kinase activity"/>
    <property type="evidence" value="ECO:0007669"/>
    <property type="project" value="InterPro"/>
</dbReference>
<keyword evidence="4" id="KW-0547">Nucleotide-binding</keyword>